<dbReference type="InterPro" id="IPR028364">
    <property type="entry name" value="Ribosomal_uL1/biogenesis"/>
</dbReference>
<gene>
    <name evidence="1" type="ORF">CTOB1V02_LOCUS6149</name>
</gene>
<proteinExistence type="predicted"/>
<dbReference type="EMBL" id="OB661455">
    <property type="protein sequence ID" value="CAD7228262.1"/>
    <property type="molecule type" value="Genomic_DNA"/>
</dbReference>
<dbReference type="Pfam" id="PF00687">
    <property type="entry name" value="Ribosomal_L1"/>
    <property type="match status" value="1"/>
</dbReference>
<accession>A0A7R8WAZ5</accession>
<evidence type="ECO:0000313" key="1">
    <source>
        <dbReference type="EMBL" id="CAD7228262.1"/>
    </source>
</evidence>
<organism evidence="1">
    <name type="scientific">Cyprideis torosa</name>
    <dbReference type="NCBI Taxonomy" id="163714"/>
    <lineage>
        <taxon>Eukaryota</taxon>
        <taxon>Metazoa</taxon>
        <taxon>Ecdysozoa</taxon>
        <taxon>Arthropoda</taxon>
        <taxon>Crustacea</taxon>
        <taxon>Oligostraca</taxon>
        <taxon>Ostracoda</taxon>
        <taxon>Podocopa</taxon>
        <taxon>Podocopida</taxon>
        <taxon>Cytherocopina</taxon>
        <taxon>Cytheroidea</taxon>
        <taxon>Cytherideidae</taxon>
        <taxon>Cyprideis</taxon>
    </lineage>
</organism>
<name>A0A7R8WAZ5_9CRUS</name>
<dbReference type="AlphaFoldDB" id="A0A7R8WAZ5"/>
<dbReference type="SUPFAM" id="SSF56808">
    <property type="entry name" value="Ribosomal protein L1"/>
    <property type="match status" value="1"/>
</dbReference>
<dbReference type="InterPro" id="IPR023674">
    <property type="entry name" value="Ribosomal_uL1-like"/>
</dbReference>
<reference evidence="1" key="1">
    <citation type="submission" date="2020-11" db="EMBL/GenBank/DDBJ databases">
        <authorList>
            <person name="Tran Van P."/>
        </authorList>
    </citation>
    <scope>NUCLEOTIDE SEQUENCE</scope>
</reference>
<protein>
    <submittedName>
        <fullName evidence="1">Uncharacterized protein</fullName>
    </submittedName>
</protein>
<dbReference type="OrthoDB" id="10251727at2759"/>
<sequence length="274" mass="30674">MSPAVVKPKFYKLSIKTKWLLKHVQNSGVFDNPVSVVASGAESREAPVNRLAPAVSVYLLMTRFEPVMFSLAAAVSPALISKGLSRVRRQSTVWHQRLTISPKITDKDLRHCAILQSVPLPVSTRLPIHVDLTRRDAKEQMLRAIQRTYLAIKERMGCSAVLVGMSNQPTKHILENAQRVLDCLRTEFPGGWDNIRNIQVRREGVKLSGPVYYSLASGNKVHVVDFREREKPLVVGEVSTVTNGLVAIKPEGEVFVVKEPKKEKEEDDDEEDSD</sequence>